<sequence length="76" mass="8164">MGGDEFAAISDSQDEKGLLACLEDAKANLSYLADAMGLEAPTLCVGFSSVQTDGAKTYEDPLKYADKHLYQEKGTR</sequence>
<dbReference type="InterPro" id="IPR029787">
    <property type="entry name" value="Nucleotide_cyclase"/>
</dbReference>
<dbReference type="Proteomes" id="UP000054078">
    <property type="component" value="Unassembled WGS sequence"/>
</dbReference>
<dbReference type="InterPro" id="IPR000160">
    <property type="entry name" value="GGDEF_dom"/>
</dbReference>
<dbReference type="OrthoDB" id="9812260at2"/>
<evidence type="ECO:0000313" key="3">
    <source>
        <dbReference type="Proteomes" id="UP000054078"/>
    </source>
</evidence>
<proteinExistence type="predicted"/>
<dbReference type="Pfam" id="PF00990">
    <property type="entry name" value="GGDEF"/>
    <property type="match status" value="1"/>
</dbReference>
<comment type="caution">
    <text evidence="2">The sequence shown here is derived from an EMBL/GenBank/DDBJ whole genome shotgun (WGS) entry which is preliminary data.</text>
</comment>
<evidence type="ECO:0000313" key="2">
    <source>
        <dbReference type="EMBL" id="KUH58590.1"/>
    </source>
</evidence>
<accession>A0A100YVS9</accession>
<dbReference type="InterPro" id="IPR043128">
    <property type="entry name" value="Rev_trsase/Diguanyl_cyclase"/>
</dbReference>
<evidence type="ECO:0000259" key="1">
    <source>
        <dbReference type="Pfam" id="PF00990"/>
    </source>
</evidence>
<dbReference type="AlphaFoldDB" id="A0A100YVS9"/>
<dbReference type="EMBL" id="LOJF01000009">
    <property type="protein sequence ID" value="KUH58590.1"/>
    <property type="molecule type" value="Genomic_DNA"/>
</dbReference>
<dbReference type="Gene3D" id="3.30.70.270">
    <property type="match status" value="1"/>
</dbReference>
<reference evidence="2 3" key="1">
    <citation type="submission" date="2015-12" db="EMBL/GenBank/DDBJ databases">
        <title>Draft Genome Sequence of Olsenella scatoligenes SK9K4T; a Producer of 3-Methylindole- (skatole) and 4-Methylphenol- (p-cresol) Isolated from Pig Feces.</title>
        <authorList>
            <person name="Li X."/>
            <person name="Borg B."/>
            <person name="Canibe N."/>
        </authorList>
    </citation>
    <scope>NUCLEOTIDE SEQUENCE [LARGE SCALE GENOMIC DNA]</scope>
    <source>
        <strain evidence="2 3">SK9K4</strain>
    </source>
</reference>
<feature type="domain" description="GGDEF" evidence="1">
    <location>
        <begin position="1"/>
        <end position="74"/>
    </location>
</feature>
<organism evidence="2 3">
    <name type="scientific">Tractidigestivibacter scatoligenes</name>
    <name type="common">Olsenella scatoligenes</name>
    <dbReference type="NCBI Taxonomy" id="1299998"/>
    <lineage>
        <taxon>Bacteria</taxon>
        <taxon>Bacillati</taxon>
        <taxon>Actinomycetota</taxon>
        <taxon>Coriobacteriia</taxon>
        <taxon>Coriobacteriales</taxon>
        <taxon>Atopobiaceae</taxon>
        <taxon>Tractidigestivibacter</taxon>
    </lineage>
</organism>
<name>A0A100YVS9_TRASO</name>
<protein>
    <recommendedName>
        <fullName evidence="1">GGDEF domain-containing protein</fullName>
    </recommendedName>
</protein>
<keyword evidence="3" id="KW-1185">Reference proteome</keyword>
<gene>
    <name evidence="2" type="ORF">AUL39_06320</name>
</gene>
<dbReference type="SUPFAM" id="SSF55073">
    <property type="entry name" value="Nucleotide cyclase"/>
    <property type="match status" value="1"/>
</dbReference>